<proteinExistence type="predicted"/>
<dbReference type="InParanoid" id="F4WNV0"/>
<keyword evidence="3" id="KW-1185">Reference proteome</keyword>
<dbReference type="EMBL" id="GL888239">
    <property type="protein sequence ID" value="EGI64108.1"/>
    <property type="molecule type" value="Genomic_DNA"/>
</dbReference>
<dbReference type="Proteomes" id="UP000007755">
    <property type="component" value="Unassembled WGS sequence"/>
</dbReference>
<evidence type="ECO:0000256" key="1">
    <source>
        <dbReference type="SAM" id="MobiDB-lite"/>
    </source>
</evidence>
<reference evidence="2" key="1">
    <citation type="submission" date="2011-02" db="EMBL/GenBank/DDBJ databases">
        <title>The genome of the leaf-cutting ant Acromyrmex echinatior suggests key adaptations to social evolution and fungus farming.</title>
        <authorList>
            <person name="Nygaard S."/>
            <person name="Zhang G."/>
        </authorList>
    </citation>
    <scope>NUCLEOTIDE SEQUENCE</scope>
</reference>
<feature type="region of interest" description="Disordered" evidence="1">
    <location>
        <begin position="1"/>
        <end position="21"/>
    </location>
</feature>
<accession>F4WNV0</accession>
<feature type="compositionally biased region" description="Polar residues" evidence="1">
    <location>
        <begin position="1"/>
        <end position="20"/>
    </location>
</feature>
<organism evidence="3">
    <name type="scientific">Acromyrmex echinatior</name>
    <name type="common">Panamanian leafcutter ant</name>
    <name type="synonym">Acromyrmex octospinosus echinatior</name>
    <dbReference type="NCBI Taxonomy" id="103372"/>
    <lineage>
        <taxon>Eukaryota</taxon>
        <taxon>Metazoa</taxon>
        <taxon>Ecdysozoa</taxon>
        <taxon>Arthropoda</taxon>
        <taxon>Hexapoda</taxon>
        <taxon>Insecta</taxon>
        <taxon>Pterygota</taxon>
        <taxon>Neoptera</taxon>
        <taxon>Endopterygota</taxon>
        <taxon>Hymenoptera</taxon>
        <taxon>Apocrita</taxon>
        <taxon>Aculeata</taxon>
        <taxon>Formicoidea</taxon>
        <taxon>Formicidae</taxon>
        <taxon>Myrmicinae</taxon>
        <taxon>Acromyrmex</taxon>
    </lineage>
</organism>
<name>F4WNV0_ACREC</name>
<gene>
    <name evidence="2" type="ORF">G5I_07457</name>
</gene>
<sequence length="87" mass="9406">MAINNYDSGNTDTVSETDTSCPRRMDIGVEGSFIGRLEILICPEGAAYIPELAYIKKVVSVLLKQIVLAGIKLQAGIESNCLINFSI</sequence>
<evidence type="ECO:0000313" key="3">
    <source>
        <dbReference type="Proteomes" id="UP000007755"/>
    </source>
</evidence>
<protein>
    <submittedName>
        <fullName evidence="2">Uncharacterized protein</fullName>
    </submittedName>
</protein>
<dbReference type="AlphaFoldDB" id="F4WNV0"/>
<evidence type="ECO:0000313" key="2">
    <source>
        <dbReference type="EMBL" id="EGI64108.1"/>
    </source>
</evidence>